<dbReference type="RefSeq" id="WP_211800741.1">
    <property type="nucleotide sequence ID" value="NZ_JAGSCS010000006.1"/>
</dbReference>
<comment type="caution">
    <text evidence="1">The sequence shown here is derived from an EMBL/GenBank/DDBJ whole genome shotgun (WGS) entry which is preliminary data.</text>
</comment>
<gene>
    <name evidence="1" type="ORF">KCG48_06600</name>
</gene>
<reference evidence="1" key="1">
    <citation type="submission" date="2021-04" db="EMBL/GenBank/DDBJ databases">
        <title>Proteiniclasticum sedimins sp. nov., an obligate anaerobic bacterium isolated from anaerobic sludge.</title>
        <authorList>
            <person name="Liu J."/>
        </authorList>
    </citation>
    <scope>NUCLEOTIDE SEQUENCE</scope>
    <source>
        <strain evidence="1">BAD-10</strain>
    </source>
</reference>
<organism evidence="1 2">
    <name type="scientific">Proteiniclasticum sediminis</name>
    <dbReference type="NCBI Taxonomy" id="2804028"/>
    <lineage>
        <taxon>Bacteria</taxon>
        <taxon>Bacillati</taxon>
        <taxon>Bacillota</taxon>
        <taxon>Clostridia</taxon>
        <taxon>Eubacteriales</taxon>
        <taxon>Clostridiaceae</taxon>
        <taxon>Proteiniclasticum</taxon>
    </lineage>
</organism>
<dbReference type="Proteomes" id="UP000675379">
    <property type="component" value="Unassembled WGS sequence"/>
</dbReference>
<accession>A0A941CQ32</accession>
<proteinExistence type="predicted"/>
<keyword evidence="2" id="KW-1185">Reference proteome</keyword>
<dbReference type="EMBL" id="JAGSCS010000006">
    <property type="protein sequence ID" value="MBR0576009.1"/>
    <property type="molecule type" value="Genomic_DNA"/>
</dbReference>
<evidence type="ECO:0000313" key="1">
    <source>
        <dbReference type="EMBL" id="MBR0576009.1"/>
    </source>
</evidence>
<protein>
    <submittedName>
        <fullName evidence="1">Transcriptional regulator</fullName>
    </submittedName>
</protein>
<evidence type="ECO:0000313" key="2">
    <source>
        <dbReference type="Proteomes" id="UP000675379"/>
    </source>
</evidence>
<dbReference type="AlphaFoldDB" id="A0A941CQ32"/>
<sequence length="254" mass="29219">MKYLEQFTELGCFSRQDAVKLIGNEQAAHSLLHDYVRAGYLERVRRDLYVAISLESKTSVADRFLIATRIANDAYISHHSAFEYYGYANQVFHEVYVSTYSRFRDFQYSGITYSRVSPKIDSGVLMANTGIRVTDLERTVIDSIYTFSKIGGLEELIRCLLLVPSLQQEKLITYLDEYRQANLYQKAGFILTELADPLGLSKPFFDYCKTKIPKAKKYLYTEKDALAKRSIFHEDWMIFAPKSIISLVSKGGDR</sequence>
<name>A0A941CQ32_9CLOT</name>